<gene>
    <name evidence="2" type="ORF">ACFORJ_11625</name>
</gene>
<dbReference type="EMBL" id="JBHRZN010000004">
    <property type="protein sequence ID" value="MFC3850806.1"/>
    <property type="molecule type" value="Genomic_DNA"/>
</dbReference>
<dbReference type="InterPro" id="IPR018958">
    <property type="entry name" value="Knr4/Smi1-like_dom"/>
</dbReference>
<keyword evidence="3" id="KW-1185">Reference proteome</keyword>
<comment type="caution">
    <text evidence="2">The sequence shown here is derived from an EMBL/GenBank/DDBJ whole genome shotgun (WGS) entry which is preliminary data.</text>
</comment>
<dbReference type="SUPFAM" id="SSF160631">
    <property type="entry name" value="SMI1/KNR4-like"/>
    <property type="match status" value="1"/>
</dbReference>
<protein>
    <submittedName>
        <fullName evidence="2">SMI1/KNR4 family protein</fullName>
    </submittedName>
</protein>
<feature type="domain" description="Knr4/Smi1-like" evidence="1">
    <location>
        <begin position="37"/>
        <end position="162"/>
    </location>
</feature>
<dbReference type="RefSeq" id="WP_290293117.1">
    <property type="nucleotide sequence ID" value="NZ_CP047211.1"/>
</dbReference>
<proteinExistence type="predicted"/>
<name>A0ABV7ZRT0_9CORY</name>
<evidence type="ECO:0000259" key="1">
    <source>
        <dbReference type="SMART" id="SM00860"/>
    </source>
</evidence>
<sequence>MFRRFDADAALAQARQYGLRYNKHQVKELRRRSAVTPATAAEIAAFEASTGLALPADYAEFLRTWNGGVPEHSTFRVGDRSFVIREFVPLAGDARDTWGLAGHLELFADGIPEGTLPVASSPGGDLYLIDSASGEVSFWDHETEELTPVSASFRGLVDALRSGDTA</sequence>
<evidence type="ECO:0000313" key="2">
    <source>
        <dbReference type="EMBL" id="MFC3850806.1"/>
    </source>
</evidence>
<dbReference type="Pfam" id="PF09346">
    <property type="entry name" value="SMI1_KNR4"/>
    <property type="match status" value="1"/>
</dbReference>
<accession>A0ABV7ZRT0</accession>
<evidence type="ECO:0000313" key="3">
    <source>
        <dbReference type="Proteomes" id="UP001595751"/>
    </source>
</evidence>
<reference evidence="3" key="1">
    <citation type="journal article" date="2019" name="Int. J. Syst. Evol. Microbiol.">
        <title>The Global Catalogue of Microorganisms (GCM) 10K type strain sequencing project: providing services to taxonomists for standard genome sequencing and annotation.</title>
        <authorList>
            <consortium name="The Broad Institute Genomics Platform"/>
            <consortium name="The Broad Institute Genome Sequencing Center for Infectious Disease"/>
            <person name="Wu L."/>
            <person name="Ma J."/>
        </authorList>
    </citation>
    <scope>NUCLEOTIDE SEQUENCE [LARGE SCALE GENOMIC DNA]</scope>
    <source>
        <strain evidence="3">CCUG 53252</strain>
    </source>
</reference>
<organism evidence="2 3">
    <name type="scientific">Corynebacterium hansenii</name>
    <dbReference type="NCBI Taxonomy" id="394964"/>
    <lineage>
        <taxon>Bacteria</taxon>
        <taxon>Bacillati</taxon>
        <taxon>Actinomycetota</taxon>
        <taxon>Actinomycetes</taxon>
        <taxon>Mycobacteriales</taxon>
        <taxon>Corynebacteriaceae</taxon>
        <taxon>Corynebacterium</taxon>
    </lineage>
</organism>
<dbReference type="SMART" id="SM00860">
    <property type="entry name" value="SMI1_KNR4"/>
    <property type="match status" value="1"/>
</dbReference>
<dbReference type="Gene3D" id="3.40.1580.10">
    <property type="entry name" value="SMI1/KNR4-like"/>
    <property type="match status" value="1"/>
</dbReference>
<dbReference type="Proteomes" id="UP001595751">
    <property type="component" value="Unassembled WGS sequence"/>
</dbReference>
<dbReference type="InterPro" id="IPR037883">
    <property type="entry name" value="Knr4/Smi1-like_sf"/>
</dbReference>